<dbReference type="Gene3D" id="3.40.50.1370">
    <property type="entry name" value="Aspartate/ornithine carbamoyltransferase"/>
    <property type="match status" value="2"/>
</dbReference>
<dbReference type="Pfam" id="PF00185">
    <property type="entry name" value="OTCace"/>
    <property type="match status" value="1"/>
</dbReference>
<dbReference type="InterPro" id="IPR006130">
    <property type="entry name" value="Asp/Orn_carbamoylTrfase"/>
</dbReference>
<dbReference type="InterPro" id="IPR036901">
    <property type="entry name" value="Asp/Orn_carbamoylTrfase_sf"/>
</dbReference>
<dbReference type="GO" id="GO:0019240">
    <property type="term" value="P:citrulline biosynthetic process"/>
    <property type="evidence" value="ECO:0007669"/>
    <property type="project" value="TreeGrafter"/>
</dbReference>
<dbReference type="GO" id="GO:0004585">
    <property type="term" value="F:ornithine carbamoyltransferase activity"/>
    <property type="evidence" value="ECO:0007669"/>
    <property type="project" value="UniProtKB-EC"/>
</dbReference>
<dbReference type="FunFam" id="3.40.50.1370:FF:000008">
    <property type="entry name" value="Ornithine carbamoyltransferase"/>
    <property type="match status" value="1"/>
</dbReference>
<dbReference type="GO" id="GO:0016597">
    <property type="term" value="F:amino acid binding"/>
    <property type="evidence" value="ECO:0007669"/>
    <property type="project" value="InterPro"/>
</dbReference>
<organism evidence="7">
    <name type="scientific">Ergobibamus cyprinoides</name>
    <dbReference type="NCBI Taxonomy" id="926446"/>
    <lineage>
        <taxon>Eukaryota</taxon>
        <taxon>Metamonada</taxon>
        <taxon>Carpediemonas-like organisms</taxon>
        <taxon>Ergobibamus</taxon>
    </lineage>
</organism>
<evidence type="ECO:0000259" key="5">
    <source>
        <dbReference type="Pfam" id="PF00185"/>
    </source>
</evidence>
<evidence type="ECO:0000256" key="3">
    <source>
        <dbReference type="ARBA" id="ARBA00022679"/>
    </source>
</evidence>
<comment type="similarity">
    <text evidence="1">Belongs to the aspartate/ornithine carbamoyltransferase superfamily. OTCase family.</text>
</comment>
<dbReference type="PANTHER" id="PTHR45753:SF3">
    <property type="entry name" value="ORNITHINE TRANSCARBAMYLASE, MITOCHONDRIAL"/>
    <property type="match status" value="1"/>
</dbReference>
<dbReference type="EC" id="2.1.3.3" evidence="2"/>
<proteinExistence type="evidence at transcript level"/>
<sequence length="317" mass="35115">ESRELSDRPREFLKSSDLSPEQFREVVALGLDFKLHPEKYTTAMANKTLLMFFEKPSLRTRVSLETAMTKLGGHAIYYPINSLAPLGKKETVFDTARVITGMVDVVCARLNSQADTEELSHNLDIPFLSAMSPDAHPLQMLADAMTILEFKHSFEGLTFTYCGDFQNVAFDLMRMCALTGMNCRVAGPTGPGYGIPAEILAEVEELHRKAGTTFTICKTVEEAVTGTDAIYCDSFMSYGIPQEELDARLAILMPFQVKEEHLEMANPGCLFMNCLPAKRGYEQTAGVIDGPHSVVFPQAHNRMHSAIGALLWFTKSA</sequence>
<keyword evidence="3 4" id="KW-0808">Transferase</keyword>
<evidence type="ECO:0000259" key="6">
    <source>
        <dbReference type="Pfam" id="PF02729"/>
    </source>
</evidence>
<dbReference type="Pfam" id="PF02729">
    <property type="entry name" value="OTCace_N"/>
    <property type="match status" value="1"/>
</dbReference>
<evidence type="ECO:0000256" key="2">
    <source>
        <dbReference type="ARBA" id="ARBA00013007"/>
    </source>
</evidence>
<evidence type="ECO:0000256" key="4">
    <source>
        <dbReference type="RuleBase" id="RU003634"/>
    </source>
</evidence>
<feature type="domain" description="Aspartate/ornithine carbamoyltransferase carbamoyl-P binding" evidence="6">
    <location>
        <begin position="10"/>
        <end position="149"/>
    </location>
</feature>
<dbReference type="GO" id="GO:0042450">
    <property type="term" value="P:L-arginine biosynthetic process via ornithine"/>
    <property type="evidence" value="ECO:0007669"/>
    <property type="project" value="TreeGrafter"/>
</dbReference>
<reference evidence="7" key="1">
    <citation type="submission" date="2015-10" db="EMBL/GenBank/DDBJ databases">
        <title>Arginine deiminase pathway enzymes: evolutionary history in metamonads and other eukaryotes.</title>
        <authorList>
            <person name="Novak L."/>
            <person name="Zubacova Z."/>
            <person name="Karnkowska A."/>
            <person name="Kolisko M."/>
            <person name="Hroudova M."/>
            <person name="Stairs C.W."/>
            <person name="Simpson A.G.B."/>
            <person name="Keeling P.J."/>
            <person name="Roger A.J."/>
            <person name="Cepicka I."/>
            <person name="Hampl V."/>
        </authorList>
    </citation>
    <scope>NUCLEOTIDE SEQUENCE</scope>
</reference>
<dbReference type="PRINTS" id="PR00100">
    <property type="entry name" value="AOTCASE"/>
</dbReference>
<evidence type="ECO:0000256" key="1">
    <source>
        <dbReference type="ARBA" id="ARBA00007805"/>
    </source>
</evidence>
<protein>
    <recommendedName>
        <fullName evidence="2">ornithine carbamoyltransferase</fullName>
        <ecNumber evidence="2">2.1.3.3</ecNumber>
    </recommendedName>
</protein>
<dbReference type="InterPro" id="IPR006131">
    <property type="entry name" value="Asp_carbamoyltransf_Asp/Orn-bd"/>
</dbReference>
<dbReference type="PANTHER" id="PTHR45753">
    <property type="entry name" value="ORNITHINE CARBAMOYLTRANSFERASE, MITOCHONDRIAL"/>
    <property type="match status" value="1"/>
</dbReference>
<feature type="non-terminal residue" evidence="7">
    <location>
        <position position="1"/>
    </location>
</feature>
<dbReference type="InterPro" id="IPR006132">
    <property type="entry name" value="Asp/Orn_carbamoyltranf_P-bd"/>
</dbReference>
<dbReference type="InterPro" id="IPR002292">
    <property type="entry name" value="Orn/put_carbamltrans"/>
</dbReference>
<dbReference type="EMBL" id="KT883884">
    <property type="protein sequence ID" value="AMQ24270.1"/>
    <property type="molecule type" value="mRNA"/>
</dbReference>
<dbReference type="SUPFAM" id="SSF53671">
    <property type="entry name" value="Aspartate/ornithine carbamoyltransferase"/>
    <property type="match status" value="1"/>
</dbReference>
<feature type="domain" description="Aspartate/ornithine carbamoyltransferase Asp/Orn-binding" evidence="5">
    <location>
        <begin position="155"/>
        <end position="312"/>
    </location>
</feature>
<dbReference type="AlphaFoldDB" id="A0A142D9Z7"/>
<name>A0A142D9Z7_9EUKA</name>
<evidence type="ECO:0000313" key="7">
    <source>
        <dbReference type="EMBL" id="AMQ24270.1"/>
    </source>
</evidence>
<accession>A0A142D9Z7</accession>
<dbReference type="PRINTS" id="PR00102">
    <property type="entry name" value="OTCASE"/>
</dbReference>